<evidence type="ECO:0000313" key="3">
    <source>
        <dbReference type="Proteomes" id="UP001597063"/>
    </source>
</evidence>
<keyword evidence="3" id="KW-1185">Reference proteome</keyword>
<sequence>MEGLTAVAGSGSERAPGGARGQVRVFRQRMDRLSGLCRTLDLDVDADALDRMAGAVAPSADIVRLVAAPEEHTADQIGARVAAWVGAAVDAGIAAREARAALEEVLVTELLIERSSLGDRPDGRPGPVPGTAGPDVASAPAASPGRPAGRGGERPLALDDRRQRRNDPKDPPT</sequence>
<dbReference type="RefSeq" id="WP_378322314.1">
    <property type="nucleotide sequence ID" value="NZ_JBHTGP010000004.1"/>
</dbReference>
<feature type="region of interest" description="Disordered" evidence="1">
    <location>
        <begin position="116"/>
        <end position="173"/>
    </location>
</feature>
<reference evidence="3" key="1">
    <citation type="journal article" date="2019" name="Int. J. Syst. Evol. Microbiol.">
        <title>The Global Catalogue of Microorganisms (GCM) 10K type strain sequencing project: providing services to taxonomists for standard genome sequencing and annotation.</title>
        <authorList>
            <consortium name="The Broad Institute Genomics Platform"/>
            <consortium name="The Broad Institute Genome Sequencing Center for Infectious Disease"/>
            <person name="Wu L."/>
            <person name="Ma J."/>
        </authorList>
    </citation>
    <scope>NUCLEOTIDE SEQUENCE [LARGE SCALE GENOMIC DNA]</scope>
    <source>
        <strain evidence="3">JCM 9371</strain>
    </source>
</reference>
<accession>A0ABW2XED1</accession>
<dbReference type="Proteomes" id="UP001597063">
    <property type="component" value="Unassembled WGS sequence"/>
</dbReference>
<feature type="region of interest" description="Disordered" evidence="1">
    <location>
        <begin position="1"/>
        <end position="21"/>
    </location>
</feature>
<protein>
    <submittedName>
        <fullName evidence="2">Uncharacterized protein</fullName>
    </submittedName>
</protein>
<proteinExistence type="predicted"/>
<dbReference type="EMBL" id="JBHTGP010000004">
    <property type="protein sequence ID" value="MFD0684782.1"/>
    <property type="molecule type" value="Genomic_DNA"/>
</dbReference>
<gene>
    <name evidence="2" type="ORF">ACFQZM_09760</name>
</gene>
<comment type="caution">
    <text evidence="2">The sequence shown here is derived from an EMBL/GenBank/DDBJ whole genome shotgun (WGS) entry which is preliminary data.</text>
</comment>
<feature type="compositionally biased region" description="Low complexity" evidence="1">
    <location>
        <begin position="137"/>
        <end position="147"/>
    </location>
</feature>
<name>A0ABW2XED1_9ACTN</name>
<feature type="compositionally biased region" description="Basic and acidic residues" evidence="1">
    <location>
        <begin position="151"/>
        <end position="173"/>
    </location>
</feature>
<evidence type="ECO:0000313" key="2">
    <source>
        <dbReference type="EMBL" id="MFD0684782.1"/>
    </source>
</evidence>
<evidence type="ECO:0000256" key="1">
    <source>
        <dbReference type="SAM" id="MobiDB-lite"/>
    </source>
</evidence>
<organism evidence="2 3">
    <name type="scientific">Actinomadura fibrosa</name>
    <dbReference type="NCBI Taxonomy" id="111802"/>
    <lineage>
        <taxon>Bacteria</taxon>
        <taxon>Bacillati</taxon>
        <taxon>Actinomycetota</taxon>
        <taxon>Actinomycetes</taxon>
        <taxon>Streptosporangiales</taxon>
        <taxon>Thermomonosporaceae</taxon>
        <taxon>Actinomadura</taxon>
    </lineage>
</organism>